<keyword evidence="6" id="KW-1185">Reference proteome</keyword>
<dbReference type="InterPro" id="IPR013783">
    <property type="entry name" value="Ig-like_fold"/>
</dbReference>
<dbReference type="GO" id="GO:0004556">
    <property type="term" value="F:alpha-amylase activity"/>
    <property type="evidence" value="ECO:0007669"/>
    <property type="project" value="UniProtKB-EC"/>
</dbReference>
<dbReference type="InterPro" id="IPR014756">
    <property type="entry name" value="Ig_E-set"/>
</dbReference>
<dbReference type="SUPFAM" id="SSF51445">
    <property type="entry name" value="(Trans)glycosidases"/>
    <property type="match status" value="1"/>
</dbReference>
<dbReference type="STRING" id="1121324.CLIT_5c00430"/>
<evidence type="ECO:0000256" key="2">
    <source>
        <dbReference type="ARBA" id="ARBA00022801"/>
    </source>
</evidence>
<evidence type="ECO:0000313" key="6">
    <source>
        <dbReference type="Proteomes" id="UP000027946"/>
    </source>
</evidence>
<dbReference type="SUPFAM" id="SSF81296">
    <property type="entry name" value="E set domains"/>
    <property type="match status" value="1"/>
</dbReference>
<dbReference type="GO" id="GO:0005975">
    <property type="term" value="P:carbohydrate metabolic process"/>
    <property type="evidence" value="ECO:0007669"/>
    <property type="project" value="InterPro"/>
</dbReference>
<dbReference type="GO" id="GO:0051060">
    <property type="term" value="F:pullulanase activity"/>
    <property type="evidence" value="ECO:0007669"/>
    <property type="project" value="UniProtKB-EC"/>
</dbReference>
<comment type="similarity">
    <text evidence="1">Belongs to the glycosyl hydrolase 13 family.</text>
</comment>
<name>A0A069RG86_PEPLI</name>
<dbReference type="InterPro" id="IPR006047">
    <property type="entry name" value="GH13_cat_dom"/>
</dbReference>
<keyword evidence="3 5" id="KW-0326">Glycosidase</keyword>
<evidence type="ECO:0000256" key="1">
    <source>
        <dbReference type="ARBA" id="ARBA00008061"/>
    </source>
</evidence>
<sequence length="649" mass="75219">MIEILHDSHDEFYRSPFGAVTCDALVKLRLDVSGVEDISNIKLLIRKDGMNVEDLDMGFEFKNKGVSTYAIDMKMPCDPYIVWYFFAVITEHETIYYGNNEKTLGGKGIKYQHKNPLPFQITVYKPTYNTPKWYRESIVYQIFVDRFFNGNLDGEVSNPKPQSFIHSNWSDTPFYVKNGRGEIVKWDFYGGNIRGIIEKLDYLKDLGVGCIYMNPIFEAVSNHKYDTGDYKKIDPMFGDENDIERLCALAGYRGINIVLDGVFSHTGSDSVYFNKEGKYDELGAYQSNNSKYHSWYKFEEHPDKYKGWWGVKDLPEVNELEESYTDFIIWDEDSVISRWMEKGVMGWRLDVADELPDEFIEQLRTRIKSIDEDAVIIGEVWEDASNKISYGKRRNYFSGLELDGVMNYPFRKILSEYILGGMSSNEAGKRLWSMYENYPRQAFYSNLNVIGSHDVVRILTLLGEAPDEKSLDDFERYEFHLSQENRELAIKRLKLMSLVQMTFPGVPCIYYGDEAGLEGYSDPFNRAAFPWGDEERELLDWYKKVTHIRNTNDALKRGGWKLIDSCDDVFAFARIMNEGDLECGEDDVIIVAVNRSRHEKAVLNAQIRDVVHQRECELEDVVTGKRYHTRCGVLVLEIEELGAVVLKHI</sequence>
<dbReference type="Gene3D" id="3.90.400.10">
    <property type="entry name" value="Oligo-1,6-glucosidase, Domain 2"/>
    <property type="match status" value="1"/>
</dbReference>
<evidence type="ECO:0000256" key="3">
    <source>
        <dbReference type="ARBA" id="ARBA00023295"/>
    </source>
</evidence>
<dbReference type="EC" id="3.2.1.41" evidence="5"/>
<dbReference type="EMBL" id="JJMM01000005">
    <property type="protein sequence ID" value="KDR96031.1"/>
    <property type="molecule type" value="Genomic_DNA"/>
</dbReference>
<dbReference type="SMART" id="SM00642">
    <property type="entry name" value="Aamy"/>
    <property type="match status" value="1"/>
</dbReference>
<gene>
    <name evidence="5" type="primary">apu</name>
    <name evidence="5" type="ORF">CLIT_5c00430</name>
</gene>
<dbReference type="Pfam" id="PF00128">
    <property type="entry name" value="Alpha-amylase"/>
    <property type="match status" value="1"/>
</dbReference>
<organism evidence="5 6">
    <name type="scientific">Peptoclostridium litorale DSM 5388</name>
    <dbReference type="NCBI Taxonomy" id="1121324"/>
    <lineage>
        <taxon>Bacteria</taxon>
        <taxon>Bacillati</taxon>
        <taxon>Bacillota</taxon>
        <taxon>Clostridia</taxon>
        <taxon>Peptostreptococcales</taxon>
        <taxon>Peptoclostridiaceae</taxon>
        <taxon>Peptoclostridium</taxon>
    </lineage>
</organism>
<comment type="caution">
    <text evidence="5">The sequence shown here is derived from an EMBL/GenBank/DDBJ whole genome shotgun (WGS) entry which is preliminary data.</text>
</comment>
<feature type="domain" description="Glycosyl hydrolase family 13 catalytic" evidence="4">
    <location>
        <begin position="141"/>
        <end position="549"/>
    </location>
</feature>
<dbReference type="PANTHER" id="PTHR10357">
    <property type="entry name" value="ALPHA-AMYLASE FAMILY MEMBER"/>
    <property type="match status" value="1"/>
</dbReference>
<evidence type="ECO:0000313" key="5">
    <source>
        <dbReference type="EMBL" id="KDR96031.1"/>
    </source>
</evidence>
<dbReference type="InterPro" id="IPR013780">
    <property type="entry name" value="Glyco_hydro_b"/>
</dbReference>
<dbReference type="CDD" id="cd11338">
    <property type="entry name" value="AmyAc_CMD"/>
    <property type="match status" value="1"/>
</dbReference>
<reference evidence="5 6" key="1">
    <citation type="submission" date="2014-03" db="EMBL/GenBank/DDBJ databases">
        <title>Genome sequence of Clostridium litorale W6, DSM 5388.</title>
        <authorList>
            <person name="Poehlein A."/>
            <person name="Jagirdar A."/>
            <person name="Khonsari B."/>
            <person name="Chibani C.M."/>
            <person name="Gutierrez Gutierrez D.A."/>
            <person name="Davydova E."/>
            <person name="Alghaithi H.S."/>
            <person name="Nair K.P."/>
            <person name="Dhamotharan K."/>
            <person name="Chandran L."/>
            <person name="G W."/>
            <person name="Daniel R."/>
        </authorList>
    </citation>
    <scope>NUCLEOTIDE SEQUENCE [LARGE SCALE GENOMIC DNA]</scope>
    <source>
        <strain evidence="5 6">W6</strain>
    </source>
</reference>
<keyword evidence="2 5" id="KW-0378">Hydrolase</keyword>
<dbReference type="InterPro" id="IPR004185">
    <property type="entry name" value="Glyco_hydro_13_lg-like_dom"/>
</dbReference>
<dbReference type="AlphaFoldDB" id="A0A069RG86"/>
<dbReference type="Gene3D" id="3.20.20.80">
    <property type="entry name" value="Glycosidases"/>
    <property type="match status" value="1"/>
</dbReference>
<dbReference type="Gene3D" id="2.60.40.1180">
    <property type="entry name" value="Golgi alpha-mannosidase II"/>
    <property type="match status" value="1"/>
</dbReference>
<proteinExistence type="inferred from homology"/>
<dbReference type="EC" id="3.2.1.1" evidence="5"/>
<dbReference type="RefSeq" id="WP_038262530.1">
    <property type="nucleotide sequence ID" value="NZ_FSRH01000007.1"/>
</dbReference>
<accession>A0A069RG86</accession>
<dbReference type="CDD" id="cd02857">
    <property type="entry name" value="E_set_CDase_PDE_N"/>
    <property type="match status" value="1"/>
</dbReference>
<dbReference type="PANTHER" id="PTHR10357:SF210">
    <property type="entry name" value="MALTODEXTRIN GLUCOSIDASE"/>
    <property type="match status" value="1"/>
</dbReference>
<dbReference type="Gene3D" id="2.60.40.10">
    <property type="entry name" value="Immunoglobulins"/>
    <property type="match status" value="1"/>
</dbReference>
<dbReference type="InterPro" id="IPR017853">
    <property type="entry name" value="GH"/>
</dbReference>
<dbReference type="eggNOG" id="COG0366">
    <property type="taxonomic scope" value="Bacteria"/>
</dbReference>
<evidence type="ECO:0000259" key="4">
    <source>
        <dbReference type="SMART" id="SM00642"/>
    </source>
</evidence>
<dbReference type="OrthoDB" id="9805159at2"/>
<dbReference type="Proteomes" id="UP000027946">
    <property type="component" value="Unassembled WGS sequence"/>
</dbReference>
<protein>
    <submittedName>
        <fullName evidence="5">Amylopullulanase Apu</fullName>
        <ecNumber evidence="5">3.2.1.1</ecNumber>
        <ecNumber evidence="5">3.2.1.41</ecNumber>
    </submittedName>
</protein>
<dbReference type="InterPro" id="IPR045857">
    <property type="entry name" value="O16G_dom_2"/>
</dbReference>